<dbReference type="WormBase" id="SRAE_1000139300">
    <property type="protein sequence ID" value="SRP01472"/>
    <property type="gene ID" value="WBGene00257998"/>
</dbReference>
<dbReference type="EMBL" id="LN609528">
    <property type="protein sequence ID" value="CEF63128.1"/>
    <property type="molecule type" value="Genomic_DNA"/>
</dbReference>
<dbReference type="WBParaSite" id="SRAE_1000139300.1">
    <property type="protein sequence ID" value="SRAE_1000139300.1"/>
    <property type="gene ID" value="WBGene00257998"/>
</dbReference>
<dbReference type="CTD" id="36375493"/>
<dbReference type="InterPro" id="IPR036259">
    <property type="entry name" value="MFS_trans_sf"/>
</dbReference>
<feature type="transmembrane region" description="Helical" evidence="6">
    <location>
        <begin position="274"/>
        <end position="298"/>
    </location>
</feature>
<evidence type="ECO:0000313" key="10">
    <source>
        <dbReference type="WormBase" id="SRAE_1000139300"/>
    </source>
</evidence>
<feature type="transmembrane region" description="Helical" evidence="6">
    <location>
        <begin position="237"/>
        <end position="262"/>
    </location>
</feature>
<feature type="transmembrane region" description="Helical" evidence="6">
    <location>
        <begin position="100"/>
        <end position="117"/>
    </location>
</feature>
<evidence type="ECO:0000256" key="5">
    <source>
        <dbReference type="ARBA" id="ARBA00023136"/>
    </source>
</evidence>
<dbReference type="OrthoDB" id="196103at2759"/>
<dbReference type="PANTHER" id="PTHR23294">
    <property type="entry name" value="ET TRANSLATION PRODUCT-RELATED"/>
    <property type="match status" value="1"/>
</dbReference>
<proteinExistence type="inferred from homology"/>
<evidence type="ECO:0000256" key="4">
    <source>
        <dbReference type="ARBA" id="ARBA00022989"/>
    </source>
</evidence>
<sequence>MRSSLRNVIQLSSGVVILFSSFSCHGFITVSVIKTLVEENPDIYKDCAYIALCLYYLSFMISCLFSAYIVSMIGSKKGLIFGSLCFTLYMLHFIYFYEYIYYILNILLGFSAAILWASQGEKLASYSNVETSERNTTVFMGITQNGILFGGIFMLIMTFKSNSIEHPSLIDIQIYYIIFAAICLVGVLTFIFLPNGGNLNDTEKQMPLKRLDDKECEEKENNTNIYSLIKIATKKEMITLIPIYLFLGISLSFFSVVIPSLLPLSEPLKNYISWFSPLCCILFGAGQIFGSFTFSFISKHPGILTKKGKVLLSVICYFFSFAVFILYLPHNSLHGYGFLSPLMSILALANFIYGFSDAMFKTQVTSELLEILPKNGGEAFALFNFWIAAGAALSFLSSMYINFLLQCSILLGMLGITIISYVMLQKVKLTTRRMDDES</sequence>
<reference evidence="9" key="2">
    <citation type="submission" date="2020-12" db="UniProtKB">
        <authorList>
            <consortium name="WormBaseParasite"/>
        </authorList>
    </citation>
    <scope>IDENTIFICATION</scope>
</reference>
<dbReference type="OMA" id="HAFACTI"/>
<evidence type="ECO:0000256" key="3">
    <source>
        <dbReference type="ARBA" id="ARBA00022692"/>
    </source>
</evidence>
<dbReference type="InterPro" id="IPR051617">
    <property type="entry name" value="UNC-93-like_regulator"/>
</dbReference>
<dbReference type="PANTHER" id="PTHR23294:SF18">
    <property type="entry name" value="UNC93-LIKE PROTEIN MFSD11"/>
    <property type="match status" value="1"/>
</dbReference>
<reference evidence="7 8" key="1">
    <citation type="submission" date="2014-09" db="EMBL/GenBank/DDBJ databases">
        <authorList>
            <person name="Martin A.A."/>
        </authorList>
    </citation>
    <scope>NUCLEOTIDE SEQUENCE</scope>
    <source>
        <strain evidence="8">ED321</strain>
        <strain evidence="7">ED321 Heterogonic</strain>
    </source>
</reference>
<organism evidence="7">
    <name type="scientific">Strongyloides ratti</name>
    <name type="common">Parasitic roundworm</name>
    <dbReference type="NCBI Taxonomy" id="34506"/>
    <lineage>
        <taxon>Eukaryota</taxon>
        <taxon>Metazoa</taxon>
        <taxon>Ecdysozoa</taxon>
        <taxon>Nematoda</taxon>
        <taxon>Chromadorea</taxon>
        <taxon>Rhabditida</taxon>
        <taxon>Tylenchina</taxon>
        <taxon>Panagrolaimomorpha</taxon>
        <taxon>Strongyloidoidea</taxon>
        <taxon>Strongyloididae</taxon>
        <taxon>Strongyloides</taxon>
    </lineage>
</organism>
<feature type="transmembrane region" description="Helical" evidence="6">
    <location>
        <begin position="78"/>
        <end position="94"/>
    </location>
</feature>
<feature type="transmembrane region" description="Helical" evidence="6">
    <location>
        <begin position="335"/>
        <end position="355"/>
    </location>
</feature>
<dbReference type="GO" id="GO:0016020">
    <property type="term" value="C:membrane"/>
    <property type="evidence" value="ECO:0007669"/>
    <property type="project" value="UniProtKB-SubCell"/>
</dbReference>
<dbReference type="GeneID" id="36375493"/>
<keyword evidence="5 6" id="KW-0472">Membrane</keyword>
<accession>A0A090MVU8</accession>
<feature type="transmembrane region" description="Helical" evidence="6">
    <location>
        <begin position="48"/>
        <end position="71"/>
    </location>
</feature>
<evidence type="ECO:0000313" key="8">
    <source>
        <dbReference type="Proteomes" id="UP000035682"/>
    </source>
</evidence>
<feature type="transmembrane region" description="Helical" evidence="6">
    <location>
        <begin position="174"/>
        <end position="193"/>
    </location>
</feature>
<dbReference type="Pfam" id="PF05978">
    <property type="entry name" value="UNC-93"/>
    <property type="match status" value="1"/>
</dbReference>
<dbReference type="RefSeq" id="XP_024502330.1">
    <property type="nucleotide sequence ID" value="XM_024648342.1"/>
</dbReference>
<dbReference type="AlphaFoldDB" id="A0A090MVU8"/>
<keyword evidence="4 6" id="KW-1133">Transmembrane helix</keyword>
<keyword evidence="3 6" id="KW-0812">Transmembrane</keyword>
<comment type="similarity">
    <text evidence="2">Belongs to the unc-93 family.</text>
</comment>
<feature type="transmembrane region" description="Helical" evidence="6">
    <location>
        <begin position="138"/>
        <end position="159"/>
    </location>
</feature>
<evidence type="ECO:0000256" key="2">
    <source>
        <dbReference type="ARBA" id="ARBA00009172"/>
    </source>
</evidence>
<dbReference type="SUPFAM" id="SSF103473">
    <property type="entry name" value="MFS general substrate transporter"/>
    <property type="match status" value="1"/>
</dbReference>
<evidence type="ECO:0000256" key="6">
    <source>
        <dbReference type="SAM" id="Phobius"/>
    </source>
</evidence>
<feature type="transmembrane region" description="Helical" evidence="6">
    <location>
        <begin position="310"/>
        <end position="329"/>
    </location>
</feature>
<dbReference type="InterPro" id="IPR010291">
    <property type="entry name" value="Ion_channel_UNC-93"/>
</dbReference>
<name>A0A090MVU8_STRRB</name>
<dbReference type="Gene3D" id="1.20.1250.20">
    <property type="entry name" value="MFS general substrate transporter like domains"/>
    <property type="match status" value="1"/>
</dbReference>
<dbReference type="PROSITE" id="PS51257">
    <property type="entry name" value="PROKAR_LIPOPROTEIN"/>
    <property type="match status" value="1"/>
</dbReference>
<evidence type="ECO:0000313" key="7">
    <source>
        <dbReference type="EMBL" id="CEF63128.1"/>
    </source>
</evidence>
<gene>
    <name evidence="7 9 10" type="ORF">SRAE_1000139300</name>
</gene>
<feature type="transmembrane region" description="Helical" evidence="6">
    <location>
        <begin position="403"/>
        <end position="424"/>
    </location>
</feature>
<keyword evidence="8" id="KW-1185">Reference proteome</keyword>
<protein>
    <submittedName>
        <fullName evidence="7 9">UNC93-like protein MFSD11</fullName>
    </submittedName>
</protein>
<comment type="subcellular location">
    <subcellularLocation>
        <location evidence="1">Membrane</location>
        <topology evidence="1">Multi-pass membrane protein</topology>
    </subcellularLocation>
</comment>
<evidence type="ECO:0000313" key="9">
    <source>
        <dbReference type="WBParaSite" id="SRAE_1000139300.1"/>
    </source>
</evidence>
<feature type="transmembrane region" description="Helical" evidence="6">
    <location>
        <begin position="376"/>
        <end position="397"/>
    </location>
</feature>
<evidence type="ECO:0000256" key="1">
    <source>
        <dbReference type="ARBA" id="ARBA00004141"/>
    </source>
</evidence>
<dbReference type="Proteomes" id="UP000035682">
    <property type="component" value="Unplaced"/>
</dbReference>